<dbReference type="SMART" id="SM00257">
    <property type="entry name" value="LysM"/>
    <property type="match status" value="1"/>
</dbReference>
<evidence type="ECO:0000259" key="2">
    <source>
        <dbReference type="PROSITE" id="PS50927"/>
    </source>
</evidence>
<evidence type="ECO:0000259" key="3">
    <source>
        <dbReference type="PROSITE" id="PS51782"/>
    </source>
</evidence>
<dbReference type="SUPFAM" id="SSF54106">
    <property type="entry name" value="LysM domain"/>
    <property type="match status" value="1"/>
</dbReference>
<dbReference type="InterPro" id="IPR036779">
    <property type="entry name" value="LysM_dom_sf"/>
</dbReference>
<dbReference type="PROSITE" id="PS50927">
    <property type="entry name" value="BULB_LECTIN"/>
    <property type="match status" value="1"/>
</dbReference>
<dbReference type="Proteomes" id="UP001275440">
    <property type="component" value="Unassembled WGS sequence"/>
</dbReference>
<feature type="region of interest" description="Disordered" evidence="1">
    <location>
        <begin position="112"/>
        <end position="143"/>
    </location>
</feature>
<feature type="domain" description="Bulb-type lectin" evidence="2">
    <location>
        <begin position="1"/>
        <end position="109"/>
    </location>
</feature>
<evidence type="ECO:0000313" key="5">
    <source>
        <dbReference type="Proteomes" id="UP001275440"/>
    </source>
</evidence>
<protein>
    <submittedName>
        <fullName evidence="4">LysM peptidoglycan-binding domain-containing protein</fullName>
    </submittedName>
</protein>
<dbReference type="Gene3D" id="3.10.350.10">
    <property type="entry name" value="LysM domain"/>
    <property type="match status" value="1"/>
</dbReference>
<dbReference type="RefSeq" id="WP_072812863.1">
    <property type="nucleotide sequence ID" value="NZ_JAWKJJ010000001.1"/>
</dbReference>
<organism evidence="4 5">
    <name type="scientific">Rhodococcus zopfii</name>
    <dbReference type="NCBI Taxonomy" id="43772"/>
    <lineage>
        <taxon>Bacteria</taxon>
        <taxon>Bacillati</taxon>
        <taxon>Actinomycetota</taxon>
        <taxon>Actinomycetes</taxon>
        <taxon>Mycobacteriales</taxon>
        <taxon>Nocardiaceae</taxon>
        <taxon>Rhodococcus</taxon>
    </lineage>
</organism>
<name>A0ABU3WQ77_9NOCA</name>
<comment type="caution">
    <text evidence="4">The sequence shown here is derived from an EMBL/GenBank/DDBJ whole genome shotgun (WGS) entry which is preliminary data.</text>
</comment>
<reference evidence="4 5" key="1">
    <citation type="submission" date="2019-10" db="EMBL/GenBank/DDBJ databases">
        <title>Draft Genome Assembly of Rhodococcus zopfii DSM44189.</title>
        <authorList>
            <person name="Sutton J.M."/>
            <person name="Akob D.M."/>
            <person name="Bushman T.J."/>
        </authorList>
    </citation>
    <scope>NUCLEOTIDE SEQUENCE [LARGE SCALE GENOMIC DNA]</scope>
    <source>
        <strain evidence="4 5">DSM 44189</strain>
    </source>
</reference>
<dbReference type="PROSITE" id="PS51782">
    <property type="entry name" value="LYSM"/>
    <property type="match status" value="1"/>
</dbReference>
<gene>
    <name evidence="4" type="ORF">F8M49_13595</name>
</gene>
<sequence>MSSLNAGQSLGVGQELKSDNGAYSLTLQQDGNLVLNEGGKAVWAAMTNGSGAVRADVQEDGNFVVYKENNEPVWASQTSGNSGVRLTVQDDRNVVLYAGDRAVWATDTAVAQTEAPAAPAEPAPAPAEPAPPAPPAPRTHTVAPGDSLWAIAERIYGDGNQYQRIADANGIANPDLIHPGQVLTLP</sequence>
<dbReference type="SMART" id="SM00108">
    <property type="entry name" value="B_lectin"/>
    <property type="match status" value="1"/>
</dbReference>
<dbReference type="InterPro" id="IPR001480">
    <property type="entry name" value="Bulb-type_lectin_dom"/>
</dbReference>
<accession>A0ABU3WQ77</accession>
<dbReference type="InterPro" id="IPR036426">
    <property type="entry name" value="Bulb-type_lectin_dom_sf"/>
</dbReference>
<dbReference type="CDD" id="cd00118">
    <property type="entry name" value="LysM"/>
    <property type="match status" value="1"/>
</dbReference>
<dbReference type="PANTHER" id="PTHR34700:SF4">
    <property type="entry name" value="PHAGE-LIKE ELEMENT PBSX PROTEIN XKDP"/>
    <property type="match status" value="1"/>
</dbReference>
<proteinExistence type="predicted"/>
<dbReference type="InterPro" id="IPR052196">
    <property type="entry name" value="Bact_Kbp"/>
</dbReference>
<feature type="compositionally biased region" description="Pro residues" evidence="1">
    <location>
        <begin position="119"/>
        <end position="137"/>
    </location>
</feature>
<dbReference type="InterPro" id="IPR018392">
    <property type="entry name" value="LysM"/>
</dbReference>
<evidence type="ECO:0000313" key="4">
    <source>
        <dbReference type="EMBL" id="MDV2476120.1"/>
    </source>
</evidence>
<dbReference type="Gene3D" id="2.90.10.10">
    <property type="entry name" value="Bulb-type lectin domain"/>
    <property type="match status" value="2"/>
</dbReference>
<dbReference type="EMBL" id="WBMO01000001">
    <property type="protein sequence ID" value="MDV2476120.1"/>
    <property type="molecule type" value="Genomic_DNA"/>
</dbReference>
<feature type="domain" description="LysM" evidence="3">
    <location>
        <begin position="138"/>
        <end position="185"/>
    </location>
</feature>
<dbReference type="PANTHER" id="PTHR34700">
    <property type="entry name" value="POTASSIUM BINDING PROTEIN KBP"/>
    <property type="match status" value="1"/>
</dbReference>
<keyword evidence="5" id="KW-1185">Reference proteome</keyword>
<dbReference type="Pfam" id="PF01476">
    <property type="entry name" value="LysM"/>
    <property type="match status" value="1"/>
</dbReference>
<evidence type="ECO:0000256" key="1">
    <source>
        <dbReference type="SAM" id="MobiDB-lite"/>
    </source>
</evidence>
<dbReference type="SUPFAM" id="SSF51110">
    <property type="entry name" value="alpha-D-mannose-specific plant lectins"/>
    <property type="match status" value="1"/>
</dbReference>